<comment type="caution">
    <text evidence="1">The sequence shown here is derived from an EMBL/GenBank/DDBJ whole genome shotgun (WGS) entry which is preliminary data.</text>
</comment>
<dbReference type="SUPFAM" id="SSF69318">
    <property type="entry name" value="Integrin alpha N-terminal domain"/>
    <property type="match status" value="1"/>
</dbReference>
<gene>
    <name evidence="1" type="ORF">SDC9_46787</name>
</gene>
<dbReference type="EMBL" id="VSSQ01000738">
    <property type="protein sequence ID" value="MPM00561.1"/>
    <property type="molecule type" value="Genomic_DNA"/>
</dbReference>
<accession>A0A644WAQ8</accession>
<dbReference type="InterPro" id="IPR028994">
    <property type="entry name" value="Integrin_alpha_N"/>
</dbReference>
<reference evidence="1" key="1">
    <citation type="submission" date="2019-08" db="EMBL/GenBank/DDBJ databases">
        <authorList>
            <person name="Kucharzyk K."/>
            <person name="Murdoch R.W."/>
            <person name="Higgins S."/>
            <person name="Loffler F."/>
        </authorList>
    </citation>
    <scope>NUCLEOTIDE SEQUENCE</scope>
</reference>
<name>A0A644WAQ8_9ZZZZ</name>
<sequence length="450" mass="50399">MRKQNFVLIFITVCLALCLSGCVFKTVSELYAVPKASEEFVKLQAAIDTAKGSAEQIAPLSGRNTQSVQMVDLDGDGVQEAVAFFRDTSVENPLKIYVFHQTDKGEYAVSVFIEGAGTAIESIAYENLGGSDALELVVSWRMSTAVHTLSAYKLENNQATELMRSGYSYYLPMDIDKDNLSELLVLQVDEAEETGQVEYYDYEKDTMVLRSSAPLSDGITTVNNYRSGYLKDNVPALFVLSEYAGGAVITDIFDVSSGKIKNITLNENTGHSNEILRFYTSAEPTDINGDSVLELPEPEALKVYNKISSADDYWIIKWRQYDKDGIAWPVCTTYHNYNAYDRWYLVLPDSWVGHFTLSRRETVAGSGERAMVFSYWDSDKTEEPQPFLVIYKLTGTDRLTRAAVGKRFVLLIEKDAIYAAEFLPCSWDCGLDADGVRANFDLIRTDWSTN</sequence>
<organism evidence="1">
    <name type="scientific">bioreactor metagenome</name>
    <dbReference type="NCBI Taxonomy" id="1076179"/>
    <lineage>
        <taxon>unclassified sequences</taxon>
        <taxon>metagenomes</taxon>
        <taxon>ecological metagenomes</taxon>
    </lineage>
</organism>
<evidence type="ECO:0000313" key="1">
    <source>
        <dbReference type="EMBL" id="MPM00561.1"/>
    </source>
</evidence>
<proteinExistence type="predicted"/>
<dbReference type="AlphaFoldDB" id="A0A644WAQ8"/>
<protein>
    <submittedName>
        <fullName evidence="1">Uncharacterized protein</fullName>
    </submittedName>
</protein>